<dbReference type="GO" id="GO:0042555">
    <property type="term" value="C:MCM complex"/>
    <property type="evidence" value="ECO:0007669"/>
    <property type="project" value="TreeGrafter"/>
</dbReference>
<gene>
    <name evidence="6" type="ORF">CCACVL1_23230</name>
</gene>
<evidence type="ECO:0000313" key="7">
    <source>
        <dbReference type="Proteomes" id="UP000188268"/>
    </source>
</evidence>
<dbReference type="SMART" id="SM00350">
    <property type="entry name" value="MCM"/>
    <property type="match status" value="1"/>
</dbReference>
<dbReference type="InterPro" id="IPR031327">
    <property type="entry name" value="MCM"/>
</dbReference>
<dbReference type="SUPFAM" id="SSF53686">
    <property type="entry name" value="Tryptophan synthase beta subunit-like PLP-dependent enzymes"/>
    <property type="match status" value="1"/>
</dbReference>
<name>A0A1R3GUW5_COCAP</name>
<dbReference type="Gene3D" id="3.40.50.1100">
    <property type="match status" value="1"/>
</dbReference>
<reference evidence="6 7" key="1">
    <citation type="submission" date="2013-09" db="EMBL/GenBank/DDBJ databases">
        <title>Corchorus capsularis genome sequencing.</title>
        <authorList>
            <person name="Alam M."/>
            <person name="Haque M.S."/>
            <person name="Islam M.S."/>
            <person name="Emdad E.M."/>
            <person name="Islam M.M."/>
            <person name="Ahmed B."/>
            <person name="Halim A."/>
            <person name="Hossen Q.M.M."/>
            <person name="Hossain M.Z."/>
            <person name="Ahmed R."/>
            <person name="Khan M.M."/>
            <person name="Islam R."/>
            <person name="Rashid M.M."/>
            <person name="Khan S.A."/>
            <person name="Rahman M.S."/>
            <person name="Alam M."/>
        </authorList>
    </citation>
    <scope>NUCLEOTIDE SEQUENCE [LARGE SCALE GENOMIC DNA]</scope>
    <source>
        <strain evidence="7">cv. CVL-1</strain>
        <tissue evidence="6">Whole seedling</tissue>
    </source>
</reference>
<comment type="similarity">
    <text evidence="3">Belongs to the MCM family.</text>
</comment>
<dbReference type="SUPFAM" id="SSF52540">
    <property type="entry name" value="P-loop containing nucleoside triphosphate hydrolases"/>
    <property type="match status" value="1"/>
</dbReference>
<dbReference type="STRING" id="210143.A0A1R3GUW5"/>
<dbReference type="Gramene" id="OMO61811">
    <property type="protein sequence ID" value="OMO61811"/>
    <property type="gene ID" value="CCACVL1_23230"/>
</dbReference>
<evidence type="ECO:0000256" key="1">
    <source>
        <dbReference type="ARBA" id="ARBA00022741"/>
    </source>
</evidence>
<keyword evidence="2 3" id="KW-0067">ATP-binding</keyword>
<sequence length="196" mass="20985">MKLVDSLGKWDDELCTSGTITGVGKYLKGQNPNIKLNGVELVESPVLSGRKAGKFLVCTDITDAACNNLGTWVPTEAMQLSAKILENLPDGVRLRGDINVLPDRREFHLEGGPMVLADGGVVCIDECDKMRPEDSYIYMEQQTISIAKAGIITVLNSRTSVLAAANSPSGRYDDPKESDDGGPVEASASVPETAWS</sequence>
<keyword evidence="1 3" id="KW-0547">Nucleotide-binding</keyword>
<dbReference type="OrthoDB" id="1736912at2759"/>
<feature type="domain" description="MCM C-terminal AAA(+) ATPase" evidence="5">
    <location>
        <begin position="91"/>
        <end position="173"/>
    </location>
</feature>
<dbReference type="GO" id="GO:0000727">
    <property type="term" value="P:double-strand break repair via break-induced replication"/>
    <property type="evidence" value="ECO:0007669"/>
    <property type="project" value="TreeGrafter"/>
</dbReference>
<evidence type="ECO:0000256" key="3">
    <source>
        <dbReference type="RuleBase" id="RU004070"/>
    </source>
</evidence>
<proteinExistence type="inferred from homology"/>
<dbReference type="AlphaFoldDB" id="A0A1R3GUW5"/>
<dbReference type="GO" id="GO:0005634">
    <property type="term" value="C:nucleus"/>
    <property type="evidence" value="ECO:0007669"/>
    <property type="project" value="TreeGrafter"/>
</dbReference>
<protein>
    <submittedName>
        <fullName evidence="6">Mini-chromosome maintenance, DNA-dependent ATPase</fullName>
    </submittedName>
</protein>
<dbReference type="GO" id="GO:0005524">
    <property type="term" value="F:ATP binding"/>
    <property type="evidence" value="ECO:0007669"/>
    <property type="project" value="UniProtKB-KW"/>
</dbReference>
<evidence type="ECO:0000256" key="2">
    <source>
        <dbReference type="ARBA" id="ARBA00022840"/>
    </source>
</evidence>
<dbReference type="InterPro" id="IPR036052">
    <property type="entry name" value="TrpB-like_PALP_sf"/>
</dbReference>
<dbReference type="PROSITE" id="PS50051">
    <property type="entry name" value="MCM_2"/>
    <property type="match status" value="1"/>
</dbReference>
<dbReference type="InterPro" id="IPR001208">
    <property type="entry name" value="MCM_dom"/>
</dbReference>
<dbReference type="PRINTS" id="PR01657">
    <property type="entry name" value="MCMFAMILY"/>
</dbReference>
<dbReference type="Pfam" id="PF00493">
    <property type="entry name" value="MCM"/>
    <property type="match status" value="1"/>
</dbReference>
<dbReference type="GO" id="GO:0006270">
    <property type="term" value="P:DNA replication initiation"/>
    <property type="evidence" value="ECO:0007669"/>
    <property type="project" value="TreeGrafter"/>
</dbReference>
<dbReference type="Gene3D" id="3.40.50.300">
    <property type="entry name" value="P-loop containing nucleotide triphosphate hydrolases"/>
    <property type="match status" value="1"/>
</dbReference>
<dbReference type="EMBL" id="AWWV01013388">
    <property type="protein sequence ID" value="OMO61811.1"/>
    <property type="molecule type" value="Genomic_DNA"/>
</dbReference>
<keyword evidence="3" id="KW-0238">DNA-binding</keyword>
<dbReference type="GO" id="GO:0043138">
    <property type="term" value="F:3'-5' DNA helicase activity"/>
    <property type="evidence" value="ECO:0007669"/>
    <property type="project" value="TreeGrafter"/>
</dbReference>
<organism evidence="6 7">
    <name type="scientific">Corchorus capsularis</name>
    <name type="common">Jute</name>
    <dbReference type="NCBI Taxonomy" id="210143"/>
    <lineage>
        <taxon>Eukaryota</taxon>
        <taxon>Viridiplantae</taxon>
        <taxon>Streptophyta</taxon>
        <taxon>Embryophyta</taxon>
        <taxon>Tracheophyta</taxon>
        <taxon>Spermatophyta</taxon>
        <taxon>Magnoliopsida</taxon>
        <taxon>eudicotyledons</taxon>
        <taxon>Gunneridae</taxon>
        <taxon>Pentapetalae</taxon>
        <taxon>rosids</taxon>
        <taxon>malvids</taxon>
        <taxon>Malvales</taxon>
        <taxon>Malvaceae</taxon>
        <taxon>Grewioideae</taxon>
        <taxon>Apeibeae</taxon>
        <taxon>Corchorus</taxon>
    </lineage>
</organism>
<dbReference type="PANTHER" id="PTHR11630:SF42">
    <property type="entry name" value="DNA REPLICATION LICENSING FACTOR MCM5"/>
    <property type="match status" value="1"/>
</dbReference>
<dbReference type="GO" id="GO:0003697">
    <property type="term" value="F:single-stranded DNA binding"/>
    <property type="evidence" value="ECO:0007669"/>
    <property type="project" value="TreeGrafter"/>
</dbReference>
<accession>A0A1R3GUW5</accession>
<dbReference type="InterPro" id="IPR027417">
    <property type="entry name" value="P-loop_NTPase"/>
</dbReference>
<dbReference type="GO" id="GO:0017116">
    <property type="term" value="F:single-stranded DNA helicase activity"/>
    <property type="evidence" value="ECO:0007669"/>
    <property type="project" value="TreeGrafter"/>
</dbReference>
<dbReference type="PANTHER" id="PTHR11630">
    <property type="entry name" value="DNA REPLICATION LICENSING FACTOR MCM FAMILY MEMBER"/>
    <property type="match status" value="1"/>
</dbReference>
<comment type="caution">
    <text evidence="6">The sequence shown here is derived from an EMBL/GenBank/DDBJ whole genome shotgun (WGS) entry which is preliminary data.</text>
</comment>
<feature type="region of interest" description="Disordered" evidence="4">
    <location>
        <begin position="165"/>
        <end position="196"/>
    </location>
</feature>
<evidence type="ECO:0000256" key="4">
    <source>
        <dbReference type="SAM" id="MobiDB-lite"/>
    </source>
</evidence>
<evidence type="ECO:0000259" key="5">
    <source>
        <dbReference type="PROSITE" id="PS50051"/>
    </source>
</evidence>
<dbReference type="Proteomes" id="UP000188268">
    <property type="component" value="Unassembled WGS sequence"/>
</dbReference>
<keyword evidence="7" id="KW-1185">Reference proteome</keyword>
<evidence type="ECO:0000313" key="6">
    <source>
        <dbReference type="EMBL" id="OMO61811.1"/>
    </source>
</evidence>